<sequence length="183" mass="19125">MKTLITLAVASLLTLPAYAAQTLNTGKSSLTFNFKQMGVPTDGRFKAFGANVAFDAAKPEATKAEFTVDLASVDVGSSDGNNAAKGKAFFNTIAGPAKATFVAKSVKALGGGKFEARGPLTIKGITKDIVSQFTAKTAGDETTLEGSFPVLRLQYKVGDGDWDDTEALADAVTVKYKFVLNGK</sequence>
<protein>
    <submittedName>
        <fullName evidence="3">Polyisoprenoid-binding protein YceI</fullName>
    </submittedName>
</protein>
<dbReference type="PANTHER" id="PTHR34406">
    <property type="entry name" value="PROTEIN YCEI"/>
    <property type="match status" value="1"/>
</dbReference>
<evidence type="ECO:0000313" key="3">
    <source>
        <dbReference type="EMBL" id="SMC26317.1"/>
    </source>
</evidence>
<dbReference type="EMBL" id="FWXD01000013">
    <property type="protein sequence ID" value="SMC26317.1"/>
    <property type="molecule type" value="Genomic_DNA"/>
</dbReference>
<dbReference type="AlphaFoldDB" id="A0A1W1XR10"/>
<proteinExistence type="predicted"/>
<dbReference type="InterPro" id="IPR007372">
    <property type="entry name" value="Lipid/polyisoprenoid-bd_YceI"/>
</dbReference>
<dbReference type="PANTHER" id="PTHR34406:SF1">
    <property type="entry name" value="PROTEIN YCEI"/>
    <property type="match status" value="1"/>
</dbReference>
<evidence type="ECO:0000313" key="4">
    <source>
        <dbReference type="Proteomes" id="UP000192761"/>
    </source>
</evidence>
<feature type="signal peptide" evidence="1">
    <location>
        <begin position="1"/>
        <end position="19"/>
    </location>
</feature>
<evidence type="ECO:0000259" key="2">
    <source>
        <dbReference type="SMART" id="SM00867"/>
    </source>
</evidence>
<dbReference type="SUPFAM" id="SSF101874">
    <property type="entry name" value="YceI-like"/>
    <property type="match status" value="1"/>
</dbReference>
<feature type="domain" description="Lipid/polyisoprenoid-binding YceI-like" evidence="2">
    <location>
        <begin position="20"/>
        <end position="181"/>
    </location>
</feature>
<dbReference type="Pfam" id="PF04264">
    <property type="entry name" value="YceI"/>
    <property type="match status" value="1"/>
</dbReference>
<organism evidence="3 4">
    <name type="scientific">Andreprevotia lacus DSM 23236</name>
    <dbReference type="NCBI Taxonomy" id="1121001"/>
    <lineage>
        <taxon>Bacteria</taxon>
        <taxon>Pseudomonadati</taxon>
        <taxon>Pseudomonadota</taxon>
        <taxon>Betaproteobacteria</taxon>
        <taxon>Neisseriales</taxon>
        <taxon>Chitinibacteraceae</taxon>
        <taxon>Andreprevotia</taxon>
    </lineage>
</organism>
<gene>
    <name evidence="3" type="ORF">SAMN02745857_02447</name>
</gene>
<name>A0A1W1XR10_9NEIS</name>
<feature type="chain" id="PRO_5012822751" evidence="1">
    <location>
        <begin position="20"/>
        <end position="183"/>
    </location>
</feature>
<dbReference type="SMART" id="SM00867">
    <property type="entry name" value="YceI"/>
    <property type="match status" value="1"/>
</dbReference>
<reference evidence="3 4" key="1">
    <citation type="submission" date="2017-04" db="EMBL/GenBank/DDBJ databases">
        <authorList>
            <person name="Afonso C.L."/>
            <person name="Miller P.J."/>
            <person name="Scott M.A."/>
            <person name="Spackman E."/>
            <person name="Goraichik I."/>
            <person name="Dimitrov K.M."/>
            <person name="Suarez D.L."/>
            <person name="Swayne D.E."/>
        </authorList>
    </citation>
    <scope>NUCLEOTIDE SEQUENCE [LARGE SCALE GENOMIC DNA]</scope>
    <source>
        <strain evidence="3 4">DSM 23236</strain>
    </source>
</reference>
<dbReference type="OrthoDB" id="1247465at2"/>
<dbReference type="InterPro" id="IPR036761">
    <property type="entry name" value="TTHA0802/YceI-like_sf"/>
</dbReference>
<dbReference type="RefSeq" id="WP_084091084.1">
    <property type="nucleotide sequence ID" value="NZ_FWXD01000013.1"/>
</dbReference>
<evidence type="ECO:0000256" key="1">
    <source>
        <dbReference type="SAM" id="SignalP"/>
    </source>
</evidence>
<accession>A0A1W1XR10</accession>
<dbReference type="STRING" id="1121001.SAMN02745857_02447"/>
<keyword evidence="1" id="KW-0732">Signal</keyword>
<keyword evidence="4" id="KW-1185">Reference proteome</keyword>
<dbReference type="Gene3D" id="2.40.128.110">
    <property type="entry name" value="Lipid/polyisoprenoid-binding, YceI-like"/>
    <property type="match status" value="1"/>
</dbReference>
<dbReference type="Proteomes" id="UP000192761">
    <property type="component" value="Unassembled WGS sequence"/>
</dbReference>